<feature type="domain" description="Smf/DprA SLOG" evidence="2">
    <location>
        <begin position="80"/>
        <end position="289"/>
    </location>
</feature>
<dbReference type="EMBL" id="ASSJ01000048">
    <property type="protein sequence ID" value="ERN41524.1"/>
    <property type="molecule type" value="Genomic_DNA"/>
</dbReference>
<dbReference type="Pfam" id="PF17782">
    <property type="entry name" value="WHD_DprA"/>
    <property type="match status" value="1"/>
</dbReference>
<dbReference type="RefSeq" id="WP_022606777.1">
    <property type="nucleotide sequence ID" value="NZ_ASSJ01000048.1"/>
</dbReference>
<dbReference type="PANTHER" id="PTHR43022:SF1">
    <property type="entry name" value="PROTEIN SMF"/>
    <property type="match status" value="1"/>
</dbReference>
<protein>
    <submittedName>
        <fullName evidence="4">DNA protecting protein DprA</fullName>
    </submittedName>
</protein>
<dbReference type="Gene3D" id="1.10.10.10">
    <property type="entry name" value="Winged helix-like DNA-binding domain superfamily/Winged helix DNA-binding domain"/>
    <property type="match status" value="1"/>
</dbReference>
<dbReference type="SUPFAM" id="SSF47781">
    <property type="entry name" value="RuvA domain 2-like"/>
    <property type="match status" value="1"/>
</dbReference>
<dbReference type="NCBIfam" id="TIGR00732">
    <property type="entry name" value="dprA"/>
    <property type="match status" value="1"/>
</dbReference>
<dbReference type="InParanoid" id="U5DLR3"/>
<proteinExistence type="inferred from homology"/>
<name>U5DLR3_9CHRO</name>
<gene>
    <name evidence="4" type="ORF">KR51_00018850</name>
</gene>
<dbReference type="AlphaFoldDB" id="U5DLR3"/>
<evidence type="ECO:0000256" key="1">
    <source>
        <dbReference type="ARBA" id="ARBA00006525"/>
    </source>
</evidence>
<dbReference type="InterPro" id="IPR041614">
    <property type="entry name" value="DprA_WH"/>
</dbReference>
<dbReference type="STRING" id="582515.KR51_00018850"/>
<dbReference type="Pfam" id="PF02481">
    <property type="entry name" value="DNA_processg_A"/>
    <property type="match status" value="1"/>
</dbReference>
<accession>U5DLR3</accession>
<evidence type="ECO:0000313" key="4">
    <source>
        <dbReference type="EMBL" id="ERN41524.1"/>
    </source>
</evidence>
<dbReference type="Gene3D" id="3.40.50.450">
    <property type="match status" value="1"/>
</dbReference>
<dbReference type="eggNOG" id="COG0758">
    <property type="taxonomic scope" value="Bacteria"/>
</dbReference>
<keyword evidence="5" id="KW-1185">Reference proteome</keyword>
<comment type="similarity">
    <text evidence="1">Belongs to the DprA/Smf family.</text>
</comment>
<dbReference type="Proteomes" id="UP000016960">
    <property type="component" value="Unassembled WGS sequence"/>
</dbReference>
<sequence length="368" mass="39717">MTEERAYWLAWSRVPGIGPVTLKRLSDRFGDVRAAWEAPPADLRGIDGIGPQSLEVIRQERDRLDPDTLLVNYSRTNPQFWTPADPGYPSLLLETPSPPPVLHYRGRPEILDDPKPFVAIVGTRYPTAYGRRWTRTMSTALAARGFTIVSGLAAGIDAEAHRGCLDVGGKTISVLGTGVDVIYPASNRALYADIERQGLILSEYPDGTQPERGNFPARNRIIAGLSRAVLVMEAPTKSGALITARFANEFGRDVFALPGSLDNEQAVGCLGLVNRGAQLILSEGHVLELLGEMPQLDLVDMAPAPVAPPPDLDPQLADVLAVLSADSLPFDLVVQQVGTAASDVSAALLQLELFGLVVQVPGMRYRRA</sequence>
<dbReference type="InterPro" id="IPR036388">
    <property type="entry name" value="WH-like_DNA-bd_sf"/>
</dbReference>
<evidence type="ECO:0000259" key="3">
    <source>
        <dbReference type="Pfam" id="PF17782"/>
    </source>
</evidence>
<dbReference type="InterPro" id="IPR003488">
    <property type="entry name" value="DprA"/>
</dbReference>
<dbReference type="SUPFAM" id="SSF102405">
    <property type="entry name" value="MCP/YpsA-like"/>
    <property type="match status" value="1"/>
</dbReference>
<evidence type="ECO:0000313" key="5">
    <source>
        <dbReference type="Proteomes" id="UP000016960"/>
    </source>
</evidence>
<dbReference type="PATRIC" id="fig|582515.4.peg.2129"/>
<dbReference type="InterPro" id="IPR057666">
    <property type="entry name" value="DrpA_SLOG"/>
</dbReference>
<dbReference type="GO" id="GO:0009294">
    <property type="term" value="P:DNA-mediated transformation"/>
    <property type="evidence" value="ECO:0007669"/>
    <property type="project" value="InterPro"/>
</dbReference>
<dbReference type="FunCoup" id="U5DLR3">
    <property type="interactions" value="270"/>
</dbReference>
<reference evidence="4 5" key="1">
    <citation type="submission" date="2013-05" db="EMBL/GenBank/DDBJ databases">
        <title>Draft genome sequence of Rubidibacter lacunae KORDI 51-2.</title>
        <authorList>
            <person name="Choi D.H."/>
            <person name="Noh J.H."/>
            <person name="Kwon K.-K."/>
            <person name="Lee J.-H."/>
            <person name="Ryu J.-Y."/>
        </authorList>
    </citation>
    <scope>NUCLEOTIDE SEQUENCE [LARGE SCALE GENOMIC DNA]</scope>
    <source>
        <strain evidence="4 5">KORDI 51-2</strain>
    </source>
</reference>
<dbReference type="Pfam" id="PF21102">
    <property type="entry name" value="DprA_N"/>
    <property type="match status" value="1"/>
</dbReference>
<evidence type="ECO:0000259" key="2">
    <source>
        <dbReference type="Pfam" id="PF02481"/>
    </source>
</evidence>
<dbReference type="OrthoDB" id="9785707at2"/>
<organism evidence="4 5">
    <name type="scientific">Rubidibacter lacunae KORDI 51-2</name>
    <dbReference type="NCBI Taxonomy" id="582515"/>
    <lineage>
        <taxon>Bacteria</taxon>
        <taxon>Bacillati</taxon>
        <taxon>Cyanobacteriota</taxon>
        <taxon>Cyanophyceae</taxon>
        <taxon>Oscillatoriophycideae</taxon>
        <taxon>Chroococcales</taxon>
        <taxon>Aphanothecaceae</taxon>
        <taxon>Rubidibacter</taxon>
    </lineage>
</organism>
<dbReference type="PANTHER" id="PTHR43022">
    <property type="entry name" value="PROTEIN SMF"/>
    <property type="match status" value="1"/>
</dbReference>
<comment type="caution">
    <text evidence="4">The sequence shown here is derived from an EMBL/GenBank/DDBJ whole genome shotgun (WGS) entry which is preliminary data.</text>
</comment>
<feature type="domain" description="DprA winged helix" evidence="3">
    <location>
        <begin position="303"/>
        <end position="363"/>
    </location>
</feature>
<dbReference type="InterPro" id="IPR010994">
    <property type="entry name" value="RuvA_2-like"/>
</dbReference>